<reference evidence="5" key="1">
    <citation type="submission" date="2020-11" db="EMBL/GenBank/DDBJ databases">
        <authorList>
            <person name="Tran Van P."/>
        </authorList>
    </citation>
    <scope>NUCLEOTIDE SEQUENCE</scope>
</reference>
<evidence type="ECO:0000256" key="2">
    <source>
        <dbReference type="ARBA" id="ARBA00006787"/>
    </source>
</evidence>
<dbReference type="OrthoDB" id="1069523at2759"/>
<keyword evidence="6" id="KW-1185">Reference proteome</keyword>
<name>A0A7R9MMI2_9ACAR</name>
<evidence type="ECO:0000256" key="4">
    <source>
        <dbReference type="ARBA" id="ARBA00023004"/>
    </source>
</evidence>
<dbReference type="EMBL" id="CAJPVJ010026378">
    <property type="protein sequence ID" value="CAG2179255.1"/>
    <property type="molecule type" value="Genomic_DNA"/>
</dbReference>
<evidence type="ECO:0000313" key="5">
    <source>
        <dbReference type="EMBL" id="CAD7662119.1"/>
    </source>
</evidence>
<comment type="similarity">
    <text evidence="2">Belongs to the carotenoid oxygenase family.</text>
</comment>
<evidence type="ECO:0000256" key="3">
    <source>
        <dbReference type="ARBA" id="ARBA00022723"/>
    </source>
</evidence>
<gene>
    <name evidence="5" type="ORF">ONB1V03_LOCUS18679</name>
</gene>
<keyword evidence="4" id="KW-0408">Iron</keyword>
<accession>A0A7R9MMI2</accession>
<dbReference type="EMBL" id="OC941203">
    <property type="protein sequence ID" value="CAD7662119.1"/>
    <property type="molecule type" value="Genomic_DNA"/>
</dbReference>
<dbReference type="InterPro" id="IPR004294">
    <property type="entry name" value="Carotenoid_Oase"/>
</dbReference>
<proteinExistence type="inferred from homology"/>
<feature type="non-terminal residue" evidence="5">
    <location>
        <position position="1"/>
    </location>
</feature>
<dbReference type="AlphaFoldDB" id="A0A7R9MMI2"/>
<dbReference type="Pfam" id="PF03055">
    <property type="entry name" value="RPE65"/>
    <property type="match status" value="1"/>
</dbReference>
<dbReference type="GO" id="GO:0046872">
    <property type="term" value="F:metal ion binding"/>
    <property type="evidence" value="ECO:0007669"/>
    <property type="project" value="UniProtKB-KW"/>
</dbReference>
<dbReference type="Proteomes" id="UP000728032">
    <property type="component" value="Unassembled WGS sequence"/>
</dbReference>
<evidence type="ECO:0000256" key="1">
    <source>
        <dbReference type="ARBA" id="ARBA00001954"/>
    </source>
</evidence>
<evidence type="ECO:0000313" key="6">
    <source>
        <dbReference type="Proteomes" id="UP000728032"/>
    </source>
</evidence>
<sequence length="60" mass="6744">MSKRLPFLRSCLEECDPPIKTEVKGVIPVWLKGTLLRNGPGLQEVGTDKYNHMFDGLALM</sequence>
<organism evidence="5">
    <name type="scientific">Oppiella nova</name>
    <dbReference type="NCBI Taxonomy" id="334625"/>
    <lineage>
        <taxon>Eukaryota</taxon>
        <taxon>Metazoa</taxon>
        <taxon>Ecdysozoa</taxon>
        <taxon>Arthropoda</taxon>
        <taxon>Chelicerata</taxon>
        <taxon>Arachnida</taxon>
        <taxon>Acari</taxon>
        <taxon>Acariformes</taxon>
        <taxon>Sarcoptiformes</taxon>
        <taxon>Oribatida</taxon>
        <taxon>Brachypylina</taxon>
        <taxon>Oppioidea</taxon>
        <taxon>Oppiidae</taxon>
        <taxon>Oppiella</taxon>
    </lineage>
</organism>
<dbReference type="GO" id="GO:0016702">
    <property type="term" value="F:oxidoreductase activity, acting on single donors with incorporation of molecular oxygen, incorporation of two atoms of oxygen"/>
    <property type="evidence" value="ECO:0007669"/>
    <property type="project" value="InterPro"/>
</dbReference>
<keyword evidence="3" id="KW-0479">Metal-binding</keyword>
<comment type="cofactor">
    <cofactor evidence="1">
        <name>Fe(2+)</name>
        <dbReference type="ChEBI" id="CHEBI:29033"/>
    </cofactor>
</comment>
<protein>
    <submittedName>
        <fullName evidence="5">Uncharacterized protein</fullName>
    </submittedName>
</protein>